<reference evidence="2" key="1">
    <citation type="submission" date="2023-04" db="EMBL/GenBank/DDBJ databases">
        <title>Phytophthora lilii NBRC 32176.</title>
        <authorList>
            <person name="Ichikawa N."/>
            <person name="Sato H."/>
            <person name="Tonouchi N."/>
        </authorList>
    </citation>
    <scope>NUCLEOTIDE SEQUENCE</scope>
    <source>
        <strain evidence="2">NBRC 32176</strain>
    </source>
</reference>
<feature type="compositionally biased region" description="Low complexity" evidence="1">
    <location>
        <begin position="107"/>
        <end position="119"/>
    </location>
</feature>
<feature type="region of interest" description="Disordered" evidence="1">
    <location>
        <begin position="1"/>
        <end position="64"/>
    </location>
</feature>
<dbReference type="PANTHER" id="PTHR31827:SF1">
    <property type="entry name" value="EMB|CAB89363.1"/>
    <property type="match status" value="1"/>
</dbReference>
<evidence type="ECO:0000313" key="3">
    <source>
        <dbReference type="Proteomes" id="UP001165083"/>
    </source>
</evidence>
<protein>
    <submittedName>
        <fullName evidence="2">Unnamed protein product</fullName>
    </submittedName>
</protein>
<gene>
    <name evidence="2" type="ORF">Plil01_000002800</name>
</gene>
<keyword evidence="3" id="KW-1185">Reference proteome</keyword>
<feature type="compositionally biased region" description="Basic and acidic residues" evidence="1">
    <location>
        <begin position="88"/>
        <end position="101"/>
    </location>
</feature>
<comment type="caution">
    <text evidence="2">The sequence shown here is derived from an EMBL/GenBank/DDBJ whole genome shotgun (WGS) entry which is preliminary data.</text>
</comment>
<sequence>MAVTDESKAKGVKRSHSRSTTKSKKIGRPPHEGTQCSHPGCGNKAQSKGKYRTHTGGGKCSYSGCDKQAQFKGLCAAHGGRRICSDPGCEKKVVSKGKCGDHGGGQPSSRPNSGRSSRSATKRRRTEASADNLNQGSMVSLLLGEWAQAPMAPAAFVTNAQGADADPETIETAKDIVSEVIL</sequence>
<feature type="compositionally biased region" description="Basic residues" evidence="1">
    <location>
        <begin position="10"/>
        <end position="28"/>
    </location>
</feature>
<evidence type="ECO:0000313" key="2">
    <source>
        <dbReference type="EMBL" id="GMF09093.1"/>
    </source>
</evidence>
<dbReference type="OrthoDB" id="112635at2759"/>
<proteinExistence type="predicted"/>
<dbReference type="PANTHER" id="PTHR31827">
    <property type="entry name" value="EMB|CAB89363.1"/>
    <property type="match status" value="1"/>
</dbReference>
<evidence type="ECO:0000256" key="1">
    <source>
        <dbReference type="SAM" id="MobiDB-lite"/>
    </source>
</evidence>
<dbReference type="Proteomes" id="UP001165083">
    <property type="component" value="Unassembled WGS sequence"/>
</dbReference>
<accession>A0A9W6T873</accession>
<dbReference type="EMBL" id="BSXW01000001">
    <property type="protein sequence ID" value="GMF09093.1"/>
    <property type="molecule type" value="Genomic_DNA"/>
</dbReference>
<feature type="region of interest" description="Disordered" evidence="1">
    <location>
        <begin position="80"/>
        <end position="134"/>
    </location>
</feature>
<dbReference type="AlphaFoldDB" id="A0A9W6T873"/>
<organism evidence="2 3">
    <name type="scientific">Phytophthora lilii</name>
    <dbReference type="NCBI Taxonomy" id="2077276"/>
    <lineage>
        <taxon>Eukaryota</taxon>
        <taxon>Sar</taxon>
        <taxon>Stramenopiles</taxon>
        <taxon>Oomycota</taxon>
        <taxon>Peronosporomycetes</taxon>
        <taxon>Peronosporales</taxon>
        <taxon>Peronosporaceae</taxon>
        <taxon>Phytophthora</taxon>
    </lineage>
</organism>
<name>A0A9W6T873_9STRA</name>